<accession>A0A151ZKP4</accession>
<keyword evidence="1" id="KW-0812">Transmembrane</keyword>
<dbReference type="InParanoid" id="A0A151ZKP4"/>
<dbReference type="Proteomes" id="UP000076078">
    <property type="component" value="Unassembled WGS sequence"/>
</dbReference>
<dbReference type="EMBL" id="LODT01000022">
    <property type="protein sequence ID" value="KYQ94470.1"/>
    <property type="molecule type" value="Genomic_DNA"/>
</dbReference>
<evidence type="ECO:0000313" key="3">
    <source>
        <dbReference type="Proteomes" id="UP000076078"/>
    </source>
</evidence>
<proteinExistence type="predicted"/>
<feature type="transmembrane region" description="Helical" evidence="1">
    <location>
        <begin position="46"/>
        <end position="64"/>
    </location>
</feature>
<sequence length="343" mass="38997">MAKSTNTKKSNNNIDSDDENTGVIQRLKGIPDQDFYSEKKALVEKVRYVVILLMVLILIAIFFSKNNQNRLIFISNKLESSIALPNVTFCLNACGSCQLNEFIVVNNNKKISWYCNNEASSCSFFGTNQEFAYTDGKCFEIGGPSFNVQSAEEFWTIAIQSRYVEEYPQINFKIININNTDAQPRSFPLLLHSDNNLFFEKSVYKGQNDEQGIESFSPFFQSIISASEPCVDDPSMNCGTLKLQIQATSMMVSTTNEETDSGLAKRTITDVGSIFNIGNIVILLFFSLILSRFLYKDQSAWVNHEIREAVIYHMKNYDPKDIKYIIPDHHLNNKPKKKTTPQP</sequence>
<keyword evidence="1" id="KW-1133">Transmembrane helix</keyword>
<evidence type="ECO:0000256" key="1">
    <source>
        <dbReference type="SAM" id="Phobius"/>
    </source>
</evidence>
<comment type="caution">
    <text evidence="2">The sequence shown here is derived from an EMBL/GenBank/DDBJ whole genome shotgun (WGS) entry which is preliminary data.</text>
</comment>
<feature type="transmembrane region" description="Helical" evidence="1">
    <location>
        <begin position="274"/>
        <end position="295"/>
    </location>
</feature>
<keyword evidence="3" id="KW-1185">Reference proteome</keyword>
<protein>
    <recommendedName>
        <fullName evidence="4">Transmembrane protein</fullName>
    </recommendedName>
</protein>
<dbReference type="AlphaFoldDB" id="A0A151ZKP4"/>
<keyword evidence="1" id="KW-0472">Membrane</keyword>
<reference evidence="2 3" key="1">
    <citation type="submission" date="2015-12" db="EMBL/GenBank/DDBJ databases">
        <title>Dictyostelia acquired genes for synthesis and detection of signals that induce cell-type specialization by lateral gene transfer from prokaryotes.</title>
        <authorList>
            <person name="Gloeckner G."/>
            <person name="Schaap P."/>
        </authorList>
    </citation>
    <scope>NUCLEOTIDE SEQUENCE [LARGE SCALE GENOMIC DNA]</scope>
    <source>
        <strain evidence="2 3">TK</strain>
    </source>
</reference>
<organism evidence="2 3">
    <name type="scientific">Tieghemostelium lacteum</name>
    <name type="common">Slime mold</name>
    <name type="synonym">Dictyostelium lacteum</name>
    <dbReference type="NCBI Taxonomy" id="361077"/>
    <lineage>
        <taxon>Eukaryota</taxon>
        <taxon>Amoebozoa</taxon>
        <taxon>Evosea</taxon>
        <taxon>Eumycetozoa</taxon>
        <taxon>Dictyostelia</taxon>
        <taxon>Dictyosteliales</taxon>
        <taxon>Raperosteliaceae</taxon>
        <taxon>Tieghemostelium</taxon>
    </lineage>
</organism>
<evidence type="ECO:0000313" key="2">
    <source>
        <dbReference type="EMBL" id="KYQ94470.1"/>
    </source>
</evidence>
<gene>
    <name evidence="2" type="ORF">DLAC_04769</name>
</gene>
<name>A0A151ZKP4_TIELA</name>
<evidence type="ECO:0008006" key="4">
    <source>
        <dbReference type="Google" id="ProtNLM"/>
    </source>
</evidence>